<reference evidence="1 2" key="1">
    <citation type="submission" date="2019-02" db="EMBL/GenBank/DDBJ databases">
        <title>Genomic Encyclopedia of Type Strains, Phase IV (KMG-IV): sequencing the most valuable type-strain genomes for metagenomic binning, comparative biology and taxonomic classification.</title>
        <authorList>
            <person name="Goeker M."/>
        </authorList>
    </citation>
    <scope>NUCLEOTIDE SEQUENCE [LARGE SCALE GENOMIC DNA]</scope>
    <source>
        <strain evidence="1 2">DSM 23814</strain>
    </source>
</reference>
<comment type="caution">
    <text evidence="1">The sequence shown here is derived from an EMBL/GenBank/DDBJ whole genome shotgun (WGS) entry which is preliminary data.</text>
</comment>
<keyword evidence="2" id="KW-1185">Reference proteome</keyword>
<evidence type="ECO:0000313" key="2">
    <source>
        <dbReference type="Proteomes" id="UP000293398"/>
    </source>
</evidence>
<organism evidence="1 2">
    <name type="scientific">Advenella incenata</name>
    <dbReference type="NCBI Taxonomy" id="267800"/>
    <lineage>
        <taxon>Bacteria</taxon>
        <taxon>Pseudomonadati</taxon>
        <taxon>Pseudomonadota</taxon>
        <taxon>Betaproteobacteria</taxon>
        <taxon>Burkholderiales</taxon>
        <taxon>Alcaligenaceae</taxon>
    </lineage>
</organism>
<sequence>MQRTVRIIMVNLLSEPQQYSHKHTVFHIGTMIA</sequence>
<dbReference type="EMBL" id="SHKO01000004">
    <property type="protein sequence ID" value="RZT92120.1"/>
    <property type="molecule type" value="Genomic_DNA"/>
</dbReference>
<dbReference type="Proteomes" id="UP000293398">
    <property type="component" value="Unassembled WGS sequence"/>
</dbReference>
<accession>A0A4Q7V9A6</accession>
<proteinExistence type="predicted"/>
<protein>
    <submittedName>
        <fullName evidence="1">Uncharacterized protein</fullName>
    </submittedName>
</protein>
<name>A0A4Q7V9A6_9BURK</name>
<dbReference type="AlphaFoldDB" id="A0A4Q7V9A6"/>
<evidence type="ECO:0000313" key="1">
    <source>
        <dbReference type="EMBL" id="RZT92120.1"/>
    </source>
</evidence>
<gene>
    <name evidence="1" type="ORF">EV681_4028</name>
</gene>